<reference evidence="2 3" key="1">
    <citation type="journal article" date="2019" name="Sci. Rep.">
        <title>A high-quality genome of Eragrostis curvula grass provides insights into Poaceae evolution and supports new strategies to enhance forage quality.</title>
        <authorList>
            <person name="Carballo J."/>
            <person name="Santos B.A.C.M."/>
            <person name="Zappacosta D."/>
            <person name="Garbus I."/>
            <person name="Selva J.P."/>
            <person name="Gallo C.A."/>
            <person name="Diaz A."/>
            <person name="Albertini E."/>
            <person name="Caccamo M."/>
            <person name="Echenique V."/>
        </authorList>
    </citation>
    <scope>NUCLEOTIDE SEQUENCE [LARGE SCALE GENOMIC DNA]</scope>
    <source>
        <strain evidence="3">cv. Victoria</strain>
        <tissue evidence="2">Leaf</tissue>
    </source>
</reference>
<dbReference type="Gramene" id="TVU37918">
    <property type="protein sequence ID" value="TVU37918"/>
    <property type="gene ID" value="EJB05_11262"/>
</dbReference>
<evidence type="ECO:0000256" key="1">
    <source>
        <dbReference type="SAM" id="MobiDB-lite"/>
    </source>
</evidence>
<accession>A0A5J9VQ49</accession>
<dbReference type="Pfam" id="PF07893">
    <property type="entry name" value="DUF1668"/>
    <property type="match status" value="1"/>
</dbReference>
<feature type="region of interest" description="Disordered" evidence="1">
    <location>
        <begin position="114"/>
        <end position="134"/>
    </location>
</feature>
<dbReference type="PANTHER" id="PTHR33085:SF145">
    <property type="entry name" value="OS05G0302200 PROTEIN"/>
    <property type="match status" value="1"/>
</dbReference>
<dbReference type="Proteomes" id="UP000324897">
    <property type="component" value="Chromosome 4"/>
</dbReference>
<protein>
    <submittedName>
        <fullName evidence="2">Uncharacterized protein</fullName>
    </submittedName>
</protein>
<dbReference type="EMBL" id="RWGY01000007">
    <property type="protein sequence ID" value="TVU37918.1"/>
    <property type="molecule type" value="Genomic_DNA"/>
</dbReference>
<comment type="caution">
    <text evidence="2">The sequence shown here is derived from an EMBL/GenBank/DDBJ whole genome shotgun (WGS) entry which is preliminary data.</text>
</comment>
<name>A0A5J9VQ49_9POAL</name>
<feature type="compositionally biased region" description="Low complexity" evidence="1">
    <location>
        <begin position="116"/>
        <end position="130"/>
    </location>
</feature>
<keyword evidence="3" id="KW-1185">Reference proteome</keyword>
<evidence type="ECO:0000313" key="2">
    <source>
        <dbReference type="EMBL" id="TVU37918.1"/>
    </source>
</evidence>
<dbReference type="PANTHER" id="PTHR33085">
    <property type="entry name" value="OS12G0113100 PROTEIN-RELATED"/>
    <property type="match status" value="1"/>
</dbReference>
<organism evidence="2 3">
    <name type="scientific">Eragrostis curvula</name>
    <name type="common">weeping love grass</name>
    <dbReference type="NCBI Taxonomy" id="38414"/>
    <lineage>
        <taxon>Eukaryota</taxon>
        <taxon>Viridiplantae</taxon>
        <taxon>Streptophyta</taxon>
        <taxon>Embryophyta</taxon>
        <taxon>Tracheophyta</taxon>
        <taxon>Spermatophyta</taxon>
        <taxon>Magnoliopsida</taxon>
        <taxon>Liliopsida</taxon>
        <taxon>Poales</taxon>
        <taxon>Poaceae</taxon>
        <taxon>PACMAD clade</taxon>
        <taxon>Chloridoideae</taxon>
        <taxon>Eragrostideae</taxon>
        <taxon>Eragrostidinae</taxon>
        <taxon>Eragrostis</taxon>
    </lineage>
</organism>
<proteinExistence type="predicted"/>
<dbReference type="AlphaFoldDB" id="A0A5J9VQ49"/>
<dbReference type="OrthoDB" id="690758at2759"/>
<sequence length="222" mass="24272">MAEAAASINDGEVSASQPAFNFKAEEKSYDFFPLADRKLICTDQSRRAFLLDYCSRHMAMPTMPNLHKPKVIPISLFVPSACAYADQARLYVMQCVPKPEAGCSTVPSDQFEVMRSSSSAGPTSPGSANSPHRRHLSVIQNTGRAASTRGGSHICVSTKEAGTYCLDTTNYTWSKIGEWMLPFYGKVEYVPELKLWFGLTGISGHLAAADLSTIFTMDSQHS</sequence>
<feature type="non-terminal residue" evidence="2">
    <location>
        <position position="1"/>
    </location>
</feature>
<dbReference type="InterPro" id="IPR012871">
    <property type="entry name" value="DUF1668_ORYSA"/>
</dbReference>
<gene>
    <name evidence="2" type="ORF">EJB05_11262</name>
</gene>
<evidence type="ECO:0000313" key="3">
    <source>
        <dbReference type="Proteomes" id="UP000324897"/>
    </source>
</evidence>